<dbReference type="Proteomes" id="UP001139505">
    <property type="component" value="Unassembled WGS sequence"/>
</dbReference>
<reference evidence="1" key="1">
    <citation type="journal article" date="2018" name="Genome Announc.">
        <title>Draft Genome Sequence of Mycobacterium montefiorense Isolated from Japanese Black Salamander (Hynobius nigrescens).</title>
        <authorList>
            <person name="Fukano H."/>
            <person name="Yoshida M."/>
            <person name="Shimizu A."/>
            <person name="Iwao H."/>
            <person name="Katayama Y."/>
            <person name="Omatsu T."/>
            <person name="Mizutani T."/>
            <person name="Kurata O."/>
            <person name="Wada S."/>
            <person name="Hoshino Y."/>
        </authorList>
    </citation>
    <scope>NUCLEOTIDE SEQUENCE</scope>
    <source>
        <strain evidence="1">BS</strain>
    </source>
</reference>
<protein>
    <submittedName>
        <fullName evidence="2">Uncharacterized protein</fullName>
    </submittedName>
</protein>
<evidence type="ECO:0000313" key="4">
    <source>
        <dbReference type="Proteomes" id="UP001139505"/>
    </source>
</evidence>
<evidence type="ECO:0000313" key="3">
    <source>
        <dbReference type="Proteomes" id="UP000245060"/>
    </source>
</evidence>
<accession>A0AA37UVF3</accession>
<dbReference type="AlphaFoldDB" id="A0AA37UVF3"/>
<dbReference type="EMBL" id="BQYH01000029">
    <property type="protein sequence ID" value="GKU74077.1"/>
    <property type="molecule type" value="Genomic_DNA"/>
</dbReference>
<organism evidence="2 4">
    <name type="scientific">Mycobacterium montefiorense</name>
    <dbReference type="NCBI Taxonomy" id="154654"/>
    <lineage>
        <taxon>Bacteria</taxon>
        <taxon>Bacillati</taxon>
        <taxon>Actinomycetota</taxon>
        <taxon>Actinomycetes</taxon>
        <taxon>Mycobacteriales</taxon>
        <taxon>Mycobacteriaceae</taxon>
        <taxon>Mycobacterium</taxon>
        <taxon>Mycobacterium simiae complex</taxon>
    </lineage>
</organism>
<name>A0AA37UVF3_9MYCO</name>
<reference evidence="3" key="2">
    <citation type="submission" date="2018-04" db="EMBL/GenBank/DDBJ databases">
        <title>Draft genome sequence of Mycobacterium montefiorense isolated from Japanese black salamander.</title>
        <authorList>
            <person name="Fukano H."/>
            <person name="Yoshida M."/>
            <person name="Shimizu A."/>
            <person name="Iwao H."/>
            <person name="Kurata O."/>
            <person name="Katayama Y."/>
            <person name="Omatsu T."/>
            <person name="Mizutani T."/>
            <person name="Wada S."/>
            <person name="Hoshino Y."/>
        </authorList>
    </citation>
    <scope>NUCLEOTIDE SEQUENCE [LARGE SCALE GENOMIC DNA]</scope>
    <source>
        <strain evidence="3">BS</strain>
    </source>
</reference>
<comment type="caution">
    <text evidence="2">The sequence shown here is derived from an EMBL/GenBank/DDBJ whole genome shotgun (WGS) entry which is preliminary data.</text>
</comment>
<evidence type="ECO:0000313" key="2">
    <source>
        <dbReference type="EMBL" id="GKU74077.1"/>
    </source>
</evidence>
<proteinExistence type="predicted"/>
<keyword evidence="3" id="KW-1185">Reference proteome</keyword>
<reference evidence="2" key="4">
    <citation type="submission" date="2022-04" db="EMBL/GenBank/DDBJ databases">
        <authorList>
            <person name="Komine T."/>
            <person name="Fukano H."/>
            <person name="Wada S."/>
        </authorList>
    </citation>
    <scope>NUCLEOTIDE SEQUENCE</scope>
    <source>
        <strain evidence="2">NJB18185</strain>
    </source>
</reference>
<dbReference type="EMBL" id="BFCH01000021">
    <property type="protein sequence ID" value="GBG39625.1"/>
    <property type="molecule type" value="Genomic_DNA"/>
</dbReference>
<gene>
    <name evidence="1" type="ORF">MmonteBS_39970</name>
    <name evidence="2" type="ORF">NJB18185_38480</name>
</gene>
<dbReference type="Proteomes" id="UP000245060">
    <property type="component" value="Unassembled WGS sequence"/>
</dbReference>
<evidence type="ECO:0000313" key="1">
    <source>
        <dbReference type="EMBL" id="GBG39625.1"/>
    </source>
</evidence>
<sequence>MSGPLSDLEHQATPVTGFDYRPQPGVLGEWSLRVSGYEDDDLNGQLDLLPPRGLVEVESTIELWEEEYAEETGAHITRIHGGYGWREFEWDNGTVHRYEWEHVLIDLRCQLCMRPQTARIYMVTDELWERSGLEGWPCWRCLEKAVGRRLVPADFKPGVPCNSAEANHEPELFARIGLIG</sequence>
<reference evidence="2" key="3">
    <citation type="journal article" date="2022" name="Microbiol. Resour. Announc.">
        <title>Draft Genome Sequences of Eight Mycobacterium montefiorense Strains Isolated from Salamanders in Captivity.</title>
        <authorList>
            <person name="Komine T."/>
            <person name="Ihara H."/>
            <person name="Fukano H."/>
            <person name="Hoshino Y."/>
            <person name="Kurata O."/>
            <person name="Wada S."/>
        </authorList>
    </citation>
    <scope>NUCLEOTIDE SEQUENCE</scope>
    <source>
        <strain evidence="2">NJB18185</strain>
    </source>
</reference>
<dbReference type="RefSeq" id="WP_108924772.1">
    <property type="nucleotide sequence ID" value="NZ_BFCH01000021.1"/>
</dbReference>